<evidence type="ECO:0000259" key="1">
    <source>
        <dbReference type="Pfam" id="PF01979"/>
    </source>
</evidence>
<dbReference type="PANTHER" id="PTHR43135:SF3">
    <property type="entry name" value="ALPHA-D-RIBOSE 1-METHYLPHOSPHONATE 5-TRIPHOSPHATE DIPHOSPHATASE"/>
    <property type="match status" value="1"/>
</dbReference>
<dbReference type="InterPro" id="IPR032466">
    <property type="entry name" value="Metal_Hydrolase"/>
</dbReference>
<dbReference type="CDD" id="cd01299">
    <property type="entry name" value="Met_dep_hydrolase_A"/>
    <property type="match status" value="1"/>
</dbReference>
<dbReference type="InterPro" id="IPR006680">
    <property type="entry name" value="Amidohydro-rel"/>
</dbReference>
<dbReference type="InterPro" id="IPR051781">
    <property type="entry name" value="Metallo-dep_Hydrolase"/>
</dbReference>
<reference evidence="2 3" key="1">
    <citation type="journal article" date="2015" name="Genome Announc.">
        <title>Genome sequencing of 18 francisella strains to aid in assay development and testing.</title>
        <authorList>
            <person name="Johnson S.L."/>
            <person name="Daligault H.E."/>
            <person name="Davenport K.W."/>
            <person name="Coyne S.R."/>
            <person name="Frey K.G."/>
            <person name="Koroleva G.I."/>
            <person name="Broomall S.M."/>
            <person name="Bishop-Lilly K.A."/>
            <person name="Bruce D.C."/>
            <person name="Chertkov O."/>
            <person name="Freitas T."/>
            <person name="Jaissle J."/>
            <person name="Ladner J.T."/>
            <person name="Rosenzweig C.N."/>
            <person name="Gibbons H.S."/>
            <person name="Palacios G.F."/>
            <person name="Redden C.L."/>
            <person name="Xu Y."/>
            <person name="Minogue T.D."/>
            <person name="Chain P.S."/>
        </authorList>
    </citation>
    <scope>NUCLEOTIDE SEQUENCE [LARGE SCALE GENOMIC DNA]</scope>
    <source>
        <strain evidence="2 3">GA01-2794</strain>
    </source>
</reference>
<keyword evidence="2" id="KW-0378">Hydrolase</keyword>
<dbReference type="KEGG" id="fpz:LA55_1452"/>
<dbReference type="Proteomes" id="UP000031830">
    <property type="component" value="Chromosome"/>
</dbReference>
<proteinExistence type="predicted"/>
<accession>A0A0B6D5D6</accession>
<gene>
    <name evidence="2" type="ORF">LA55_1452</name>
</gene>
<dbReference type="Gene3D" id="2.30.40.10">
    <property type="entry name" value="Urease, subunit C, domain 1"/>
    <property type="match status" value="1"/>
</dbReference>
<dbReference type="EMBL" id="CP009440">
    <property type="protein sequence ID" value="AJI53492.1"/>
    <property type="molecule type" value="Genomic_DNA"/>
</dbReference>
<dbReference type="GO" id="GO:0016810">
    <property type="term" value="F:hydrolase activity, acting on carbon-nitrogen (but not peptide) bonds"/>
    <property type="evidence" value="ECO:0007669"/>
    <property type="project" value="InterPro"/>
</dbReference>
<dbReference type="SUPFAM" id="SSF51556">
    <property type="entry name" value="Metallo-dependent hydrolases"/>
    <property type="match status" value="1"/>
</dbReference>
<dbReference type="Gene3D" id="3.20.20.140">
    <property type="entry name" value="Metal-dependent hydrolases"/>
    <property type="match status" value="1"/>
</dbReference>
<dbReference type="InterPro" id="IPR057744">
    <property type="entry name" value="OTAase-like"/>
</dbReference>
<name>A0A0B6D5D6_9GAMM</name>
<dbReference type="SUPFAM" id="SSF51338">
    <property type="entry name" value="Composite domain of metallo-dependent hydrolases"/>
    <property type="match status" value="2"/>
</dbReference>
<dbReference type="InterPro" id="IPR011059">
    <property type="entry name" value="Metal-dep_hydrolase_composite"/>
</dbReference>
<evidence type="ECO:0000313" key="3">
    <source>
        <dbReference type="Proteomes" id="UP000031830"/>
    </source>
</evidence>
<dbReference type="STRING" id="28110.KU46_1913"/>
<protein>
    <submittedName>
        <fullName evidence="2">Amidohydrolase family protein</fullName>
    </submittedName>
</protein>
<evidence type="ECO:0000313" key="2">
    <source>
        <dbReference type="EMBL" id="AJI53492.1"/>
    </source>
</evidence>
<sequence length="417" mass="45699">MKEKVENMGNILLKNANVFNGKVNQIKSYGYVYIQDNRILCLEDNEIFDFIPDIVIDLKDKFLMPGLIDAHVHLSSAASVDLANDNISSDFMAIESLQAAEESLLRGFTTLRDAGGAGYGIAQALEKRKATTPRLFYSGKALSATGGHGDFRGTSESKLCSCQVSSSNISIICDGVPEALKATREQLREGATQIKIMAAGGIASPTDKITNLQFSDDEILAIVDEAKRNGTYVMAHAYTPEALIRCVKLGVRSLEHANLLDEEAAKFIFENNAFIVPTLAIYEALYLHGKEFNTPDHVLEKLGGVRTNSLEAIKIAHSYNVNVGFGTDLLGGLMKYQNTEFKIRSQVETPFQTLYSATYKNAELLNMTDKLGVIKPDAFADIIVLEGNPLEDINLLANPNENIKLIIKDGNIVKNIL</sequence>
<dbReference type="Pfam" id="PF01979">
    <property type="entry name" value="Amidohydro_1"/>
    <property type="match status" value="1"/>
</dbReference>
<dbReference type="RefSeq" id="WP_236682527.1">
    <property type="nucleotide sequence ID" value="NZ_CP009440.1"/>
</dbReference>
<dbReference type="AlphaFoldDB" id="A0A0B6D5D6"/>
<dbReference type="PANTHER" id="PTHR43135">
    <property type="entry name" value="ALPHA-D-RIBOSE 1-METHYLPHOSPHONATE 5-TRIPHOSPHATE DIPHOSPHATASE"/>
    <property type="match status" value="1"/>
</dbReference>
<organism evidence="2 3">
    <name type="scientific">Francisella philomiragia</name>
    <dbReference type="NCBI Taxonomy" id="28110"/>
    <lineage>
        <taxon>Bacteria</taxon>
        <taxon>Pseudomonadati</taxon>
        <taxon>Pseudomonadota</taxon>
        <taxon>Gammaproteobacteria</taxon>
        <taxon>Thiotrichales</taxon>
        <taxon>Francisellaceae</taxon>
        <taxon>Francisella</taxon>
    </lineage>
</organism>
<feature type="domain" description="Amidohydrolase-related" evidence="1">
    <location>
        <begin position="62"/>
        <end position="413"/>
    </location>
</feature>